<dbReference type="InterPro" id="IPR050054">
    <property type="entry name" value="UPRTase/APRTase"/>
</dbReference>
<dbReference type="Gene3D" id="3.40.50.2020">
    <property type="match status" value="1"/>
</dbReference>
<name>A0A6B2G5V8_MYXSQ</name>
<accession>A0A6B2G5V8</accession>
<proteinExistence type="inferred from homology"/>
<evidence type="ECO:0000259" key="13">
    <source>
        <dbReference type="Pfam" id="PF00156"/>
    </source>
</evidence>
<comment type="pathway">
    <text evidence="4">Purine metabolism; AMP biosynthesis via salvage pathway; AMP from adenine: step 1/1.</text>
</comment>
<dbReference type="GO" id="GO:0006166">
    <property type="term" value="P:purine ribonucleoside salvage"/>
    <property type="evidence" value="ECO:0007669"/>
    <property type="project" value="UniProtKB-KW"/>
</dbReference>
<dbReference type="HAMAP" id="MF_00004">
    <property type="entry name" value="Aden_phosphoribosyltr"/>
    <property type="match status" value="1"/>
</dbReference>
<dbReference type="CDD" id="cd06223">
    <property type="entry name" value="PRTases_typeI"/>
    <property type="match status" value="1"/>
</dbReference>
<dbReference type="NCBIfam" id="NF002636">
    <property type="entry name" value="PRK02304.1-5"/>
    <property type="match status" value="1"/>
</dbReference>
<comment type="catalytic activity">
    <reaction evidence="1">
        <text>AMP + diphosphate = 5-phospho-alpha-D-ribose 1-diphosphate + adenine</text>
        <dbReference type="Rhea" id="RHEA:16609"/>
        <dbReference type="ChEBI" id="CHEBI:16708"/>
        <dbReference type="ChEBI" id="CHEBI:33019"/>
        <dbReference type="ChEBI" id="CHEBI:58017"/>
        <dbReference type="ChEBI" id="CHEBI:456215"/>
        <dbReference type="EC" id="2.4.2.7"/>
    </reaction>
</comment>
<evidence type="ECO:0000256" key="4">
    <source>
        <dbReference type="ARBA" id="ARBA00004659"/>
    </source>
</evidence>
<dbReference type="NCBIfam" id="NF002634">
    <property type="entry name" value="PRK02304.1-3"/>
    <property type="match status" value="1"/>
</dbReference>
<dbReference type="Pfam" id="PF00156">
    <property type="entry name" value="Pribosyltran"/>
    <property type="match status" value="1"/>
</dbReference>
<evidence type="ECO:0000256" key="8">
    <source>
        <dbReference type="ARBA" id="ARBA00017366"/>
    </source>
</evidence>
<feature type="domain" description="Phosphoribosyltransferase" evidence="13">
    <location>
        <begin position="40"/>
        <end position="161"/>
    </location>
</feature>
<comment type="subunit">
    <text evidence="6">Homodimer.</text>
</comment>
<dbReference type="GO" id="GO:0044209">
    <property type="term" value="P:AMP salvage"/>
    <property type="evidence" value="ECO:0007669"/>
    <property type="project" value="UniProtKB-UniPathway"/>
</dbReference>
<evidence type="ECO:0000256" key="10">
    <source>
        <dbReference type="ARBA" id="ARBA00022676"/>
    </source>
</evidence>
<dbReference type="AlphaFoldDB" id="A0A6B2G5V8"/>
<dbReference type="UniPathway" id="UPA00588">
    <property type="reaction ID" value="UER00646"/>
</dbReference>
<comment type="similarity">
    <text evidence="5">Belongs to the purine/pyrimidine phosphoribosyltransferase family.</text>
</comment>
<evidence type="ECO:0000256" key="11">
    <source>
        <dbReference type="ARBA" id="ARBA00022679"/>
    </source>
</evidence>
<evidence type="ECO:0000256" key="3">
    <source>
        <dbReference type="ARBA" id="ARBA00004496"/>
    </source>
</evidence>
<keyword evidence="12" id="KW-0660">Purine salvage</keyword>
<sequence>MIENIESIKKTIRTFQDFPIKGVSFMDLMPILENPETMLMSIDVLVTMIKEKGWKFDYVAGLEARGFLFGVPVAMQLGCGFLPIRKKGKLPGPLIGTNSTKEYGDDFLEIQDQQILKGANVIIVDDLLATGGTVRSAISLLTKAGCNVTGAAFLVELSYLDGGENLEVDYFAPITFNSEN</sequence>
<dbReference type="InterPro" id="IPR029057">
    <property type="entry name" value="PRTase-like"/>
</dbReference>
<dbReference type="EC" id="2.4.2.7" evidence="7"/>
<dbReference type="FunFam" id="3.40.50.2020:FF:000004">
    <property type="entry name" value="Adenine phosphoribosyltransferase"/>
    <property type="match status" value="1"/>
</dbReference>
<dbReference type="GO" id="GO:0002055">
    <property type="term" value="F:adenine binding"/>
    <property type="evidence" value="ECO:0007669"/>
    <property type="project" value="TreeGrafter"/>
</dbReference>
<comment type="function">
    <text evidence="2">Catalyzes a salvage reaction resulting in the formation of AMP, that is energically less costly than de novo synthesis.</text>
</comment>
<dbReference type="EMBL" id="GHBR01003689">
    <property type="protein sequence ID" value="NDJ97826.1"/>
    <property type="molecule type" value="Transcribed_RNA"/>
</dbReference>
<dbReference type="GO" id="GO:0003999">
    <property type="term" value="F:adenine phosphoribosyltransferase activity"/>
    <property type="evidence" value="ECO:0007669"/>
    <property type="project" value="UniProtKB-EC"/>
</dbReference>
<keyword evidence="10 14" id="KW-0328">Glycosyltransferase</keyword>
<protein>
    <recommendedName>
        <fullName evidence="8">Adenine phosphoribosyltransferase</fullName>
        <ecNumber evidence="7">2.4.2.7</ecNumber>
    </recommendedName>
</protein>
<evidence type="ECO:0000256" key="1">
    <source>
        <dbReference type="ARBA" id="ARBA00000868"/>
    </source>
</evidence>
<keyword evidence="11 14" id="KW-0808">Transferase</keyword>
<evidence type="ECO:0000256" key="9">
    <source>
        <dbReference type="ARBA" id="ARBA00022490"/>
    </source>
</evidence>
<dbReference type="InterPro" id="IPR000836">
    <property type="entry name" value="PRTase_dom"/>
</dbReference>
<evidence type="ECO:0000256" key="5">
    <source>
        <dbReference type="ARBA" id="ARBA00008391"/>
    </source>
</evidence>
<organism evidence="14">
    <name type="scientific">Myxobolus squamalis</name>
    <name type="common">Myxosporean</name>
    <dbReference type="NCBI Taxonomy" id="59785"/>
    <lineage>
        <taxon>Eukaryota</taxon>
        <taxon>Metazoa</taxon>
        <taxon>Cnidaria</taxon>
        <taxon>Myxozoa</taxon>
        <taxon>Myxosporea</taxon>
        <taxon>Bivalvulida</taxon>
        <taxon>Platysporina</taxon>
        <taxon>Myxobolidae</taxon>
        <taxon>Myxobolus</taxon>
    </lineage>
</organism>
<dbReference type="GO" id="GO:0006168">
    <property type="term" value="P:adenine salvage"/>
    <property type="evidence" value="ECO:0007669"/>
    <property type="project" value="InterPro"/>
</dbReference>
<dbReference type="GO" id="GO:0005737">
    <property type="term" value="C:cytoplasm"/>
    <property type="evidence" value="ECO:0007669"/>
    <property type="project" value="UniProtKB-SubCell"/>
</dbReference>
<dbReference type="SUPFAM" id="SSF53271">
    <property type="entry name" value="PRTase-like"/>
    <property type="match status" value="1"/>
</dbReference>
<dbReference type="PANTHER" id="PTHR32315:SF3">
    <property type="entry name" value="ADENINE PHOSPHORIBOSYLTRANSFERASE"/>
    <property type="match status" value="1"/>
</dbReference>
<evidence type="ECO:0000313" key="14">
    <source>
        <dbReference type="EMBL" id="NDJ97826.1"/>
    </source>
</evidence>
<evidence type="ECO:0000256" key="7">
    <source>
        <dbReference type="ARBA" id="ARBA00011893"/>
    </source>
</evidence>
<dbReference type="PANTHER" id="PTHR32315">
    <property type="entry name" value="ADENINE PHOSPHORIBOSYLTRANSFERASE"/>
    <property type="match status" value="1"/>
</dbReference>
<evidence type="ECO:0000256" key="2">
    <source>
        <dbReference type="ARBA" id="ARBA00003968"/>
    </source>
</evidence>
<evidence type="ECO:0000256" key="6">
    <source>
        <dbReference type="ARBA" id="ARBA00011738"/>
    </source>
</evidence>
<comment type="subcellular location">
    <subcellularLocation>
        <location evidence="3">Cytoplasm</location>
    </subcellularLocation>
</comment>
<keyword evidence="9" id="KW-0963">Cytoplasm</keyword>
<dbReference type="GO" id="GO:0016208">
    <property type="term" value="F:AMP binding"/>
    <property type="evidence" value="ECO:0007669"/>
    <property type="project" value="TreeGrafter"/>
</dbReference>
<evidence type="ECO:0000256" key="12">
    <source>
        <dbReference type="ARBA" id="ARBA00022726"/>
    </source>
</evidence>
<reference evidence="14" key="1">
    <citation type="submission" date="2018-11" db="EMBL/GenBank/DDBJ databases">
        <title>Myxobolus squamalis genome and transcriptome.</title>
        <authorList>
            <person name="Yahalomi D."/>
            <person name="Atkinson S.D."/>
            <person name="Neuhof M."/>
            <person name="Chang E.S."/>
            <person name="Philippe H."/>
            <person name="Cartwright P."/>
            <person name="Bartholomew J.L."/>
            <person name="Huchon D."/>
        </authorList>
    </citation>
    <scope>NUCLEOTIDE SEQUENCE</scope>
    <source>
        <strain evidence="14">71B08</strain>
        <tissue evidence="14">Whole</tissue>
    </source>
</reference>
<dbReference type="InterPro" id="IPR005764">
    <property type="entry name" value="Ade_phspho_trans"/>
</dbReference>